<dbReference type="SUPFAM" id="SSF103473">
    <property type="entry name" value="MFS general substrate transporter"/>
    <property type="match status" value="1"/>
</dbReference>
<dbReference type="Pfam" id="PF07690">
    <property type="entry name" value="MFS_1"/>
    <property type="match status" value="1"/>
</dbReference>
<dbReference type="Proteomes" id="UP000747542">
    <property type="component" value="Unassembled WGS sequence"/>
</dbReference>
<feature type="transmembrane region" description="Helical" evidence="6">
    <location>
        <begin position="21"/>
        <end position="42"/>
    </location>
</feature>
<dbReference type="Gene3D" id="1.20.1250.20">
    <property type="entry name" value="MFS general substrate transporter like domains"/>
    <property type="match status" value="1"/>
</dbReference>
<evidence type="ECO:0000256" key="3">
    <source>
        <dbReference type="ARBA" id="ARBA00022692"/>
    </source>
</evidence>
<feature type="transmembrane region" description="Helical" evidence="6">
    <location>
        <begin position="324"/>
        <end position="342"/>
    </location>
</feature>
<dbReference type="InterPro" id="IPR011701">
    <property type="entry name" value="MFS"/>
</dbReference>
<dbReference type="GO" id="GO:0016020">
    <property type="term" value="C:membrane"/>
    <property type="evidence" value="ECO:0007669"/>
    <property type="project" value="UniProtKB-SubCell"/>
</dbReference>
<feature type="transmembrane region" description="Helical" evidence="6">
    <location>
        <begin position="153"/>
        <end position="170"/>
    </location>
</feature>
<evidence type="ECO:0000256" key="2">
    <source>
        <dbReference type="ARBA" id="ARBA00022448"/>
    </source>
</evidence>
<keyword evidence="5 6" id="KW-0472">Membrane</keyword>
<feature type="transmembrane region" description="Helical" evidence="6">
    <location>
        <begin position="375"/>
        <end position="394"/>
    </location>
</feature>
<comment type="caution">
    <text evidence="7">The sequence shown here is derived from an EMBL/GenBank/DDBJ whole genome shotgun (WGS) entry which is preliminary data.</text>
</comment>
<dbReference type="InterPro" id="IPR036259">
    <property type="entry name" value="MFS_trans_sf"/>
</dbReference>
<organism evidence="7 8">
    <name type="scientific">Homarus americanus</name>
    <name type="common">American lobster</name>
    <dbReference type="NCBI Taxonomy" id="6706"/>
    <lineage>
        <taxon>Eukaryota</taxon>
        <taxon>Metazoa</taxon>
        <taxon>Ecdysozoa</taxon>
        <taxon>Arthropoda</taxon>
        <taxon>Crustacea</taxon>
        <taxon>Multicrustacea</taxon>
        <taxon>Malacostraca</taxon>
        <taxon>Eumalacostraca</taxon>
        <taxon>Eucarida</taxon>
        <taxon>Decapoda</taxon>
        <taxon>Pleocyemata</taxon>
        <taxon>Astacidea</taxon>
        <taxon>Nephropoidea</taxon>
        <taxon>Nephropidae</taxon>
        <taxon>Homarus</taxon>
    </lineage>
</organism>
<comment type="subcellular location">
    <subcellularLocation>
        <location evidence="1">Membrane</location>
        <topology evidence="1">Multi-pass membrane protein</topology>
    </subcellularLocation>
</comment>
<reference evidence="7" key="1">
    <citation type="journal article" date="2021" name="Sci. Adv.">
        <title>The American lobster genome reveals insights on longevity, neural, and immune adaptations.</title>
        <authorList>
            <person name="Polinski J.M."/>
            <person name="Zimin A.V."/>
            <person name="Clark K.F."/>
            <person name="Kohn A.B."/>
            <person name="Sadowski N."/>
            <person name="Timp W."/>
            <person name="Ptitsyn A."/>
            <person name="Khanna P."/>
            <person name="Romanova D.Y."/>
            <person name="Williams P."/>
            <person name="Greenwood S.J."/>
            <person name="Moroz L.L."/>
            <person name="Walt D.R."/>
            <person name="Bodnar A.G."/>
        </authorList>
    </citation>
    <scope>NUCLEOTIDE SEQUENCE</scope>
    <source>
        <strain evidence="7">GMGI-L3</strain>
    </source>
</reference>
<dbReference type="InterPro" id="IPR052983">
    <property type="entry name" value="MFS_Riboflavin_Transporter"/>
</dbReference>
<feature type="transmembrane region" description="Helical" evidence="6">
    <location>
        <begin position="259"/>
        <end position="280"/>
    </location>
</feature>
<evidence type="ECO:0000313" key="7">
    <source>
        <dbReference type="EMBL" id="KAG7153850.1"/>
    </source>
</evidence>
<evidence type="ECO:0000256" key="1">
    <source>
        <dbReference type="ARBA" id="ARBA00004141"/>
    </source>
</evidence>
<feature type="transmembrane region" description="Helical" evidence="6">
    <location>
        <begin position="292"/>
        <end position="312"/>
    </location>
</feature>
<feature type="transmembrane region" description="Helical" evidence="6">
    <location>
        <begin position="118"/>
        <end position="141"/>
    </location>
</feature>
<feature type="transmembrane region" description="Helical" evidence="6">
    <location>
        <begin position="94"/>
        <end position="112"/>
    </location>
</feature>
<dbReference type="AlphaFoldDB" id="A0A8J5JDP0"/>
<evidence type="ECO:0000256" key="4">
    <source>
        <dbReference type="ARBA" id="ARBA00022989"/>
    </source>
</evidence>
<evidence type="ECO:0000256" key="6">
    <source>
        <dbReference type="SAM" id="Phobius"/>
    </source>
</evidence>
<evidence type="ECO:0000256" key="5">
    <source>
        <dbReference type="ARBA" id="ARBA00023136"/>
    </source>
</evidence>
<dbReference type="EMBL" id="JAHLQT010046276">
    <property type="protein sequence ID" value="KAG7153850.1"/>
    <property type="molecule type" value="Genomic_DNA"/>
</dbReference>
<sequence length="398" mass="43459">MSIQAKCKIAYFYLSKMKIQAPAAVIGGILIHLTLGNLYSFGNMMTYMVSYMHERVSPYVNYGNFIWVNSITTASQGLFMVCGGLLERKIGPKLTCFVGCSVLSAGILLTHYTIEVSLFTVILTYGLLSGLGISLTYVTPLACGMQWYPEKKGLINGLIVAGFGLGALGSTNLQTLYLNPDNKPPEANGYFVDTGILDRVPSVFIVLALVFLDTRHWPEGENLLGVADNPDESQDELPSTPTVTGIDLRPVQMIQTKTFYIFWMLYLLNTIAIGYINAMYKSFGQTFISDDHYLAGIGSFAAIFNAVGRIVWGRLMDKTSFRTAIRILTLMLTLLFATMPLTKHMGKVGFTGWVVSGPLLAAVNQLMLNAVGYTGCFLTISGILSLSVGITFLVPDGL</sequence>
<dbReference type="PANTHER" id="PTHR43385">
    <property type="entry name" value="RIBOFLAVIN TRANSPORTER RIBJ"/>
    <property type="match status" value="1"/>
</dbReference>
<keyword evidence="2" id="KW-0813">Transport</keyword>
<keyword evidence="4 6" id="KW-1133">Transmembrane helix</keyword>
<protein>
    <submittedName>
        <fullName evidence="7">Major Facilitator Superfamily-like protein 2</fullName>
    </submittedName>
</protein>
<accession>A0A8J5JDP0</accession>
<evidence type="ECO:0000313" key="8">
    <source>
        <dbReference type="Proteomes" id="UP000747542"/>
    </source>
</evidence>
<keyword evidence="3 6" id="KW-0812">Transmembrane</keyword>
<dbReference type="GO" id="GO:0022857">
    <property type="term" value="F:transmembrane transporter activity"/>
    <property type="evidence" value="ECO:0007669"/>
    <property type="project" value="InterPro"/>
</dbReference>
<dbReference type="PANTHER" id="PTHR43385:SF1">
    <property type="entry name" value="RIBOFLAVIN TRANSPORTER RIBJ"/>
    <property type="match status" value="1"/>
</dbReference>
<feature type="transmembrane region" description="Helical" evidence="6">
    <location>
        <begin position="190"/>
        <end position="212"/>
    </location>
</feature>
<feature type="transmembrane region" description="Helical" evidence="6">
    <location>
        <begin position="62"/>
        <end position="82"/>
    </location>
</feature>
<keyword evidence="8" id="KW-1185">Reference proteome</keyword>
<proteinExistence type="predicted"/>
<name>A0A8J5JDP0_HOMAM</name>
<gene>
    <name evidence="7" type="primary">Mfsd-L2</name>
    <name evidence="7" type="ORF">Hamer_G017664</name>
</gene>